<comment type="caution">
    <text evidence="1">The sequence shown here is derived from an EMBL/GenBank/DDBJ whole genome shotgun (WGS) entry which is preliminary data.</text>
</comment>
<reference evidence="1 2" key="1">
    <citation type="journal article" date="2022" name="Plant J.">
        <title>Chromosome-level genome of Camellia lanceoleosa provides a valuable resource for understanding genome evolution and self-incompatibility.</title>
        <authorList>
            <person name="Gong W."/>
            <person name="Xiao S."/>
            <person name="Wang L."/>
            <person name="Liao Z."/>
            <person name="Chang Y."/>
            <person name="Mo W."/>
            <person name="Hu G."/>
            <person name="Li W."/>
            <person name="Zhao G."/>
            <person name="Zhu H."/>
            <person name="Hu X."/>
            <person name="Ji K."/>
            <person name="Xiang X."/>
            <person name="Song Q."/>
            <person name="Yuan D."/>
            <person name="Jin S."/>
            <person name="Zhang L."/>
        </authorList>
    </citation>
    <scope>NUCLEOTIDE SEQUENCE [LARGE SCALE GENOMIC DNA]</scope>
    <source>
        <strain evidence="1">SQ_2022a</strain>
    </source>
</reference>
<evidence type="ECO:0000313" key="1">
    <source>
        <dbReference type="EMBL" id="KAI7997740.1"/>
    </source>
</evidence>
<dbReference type="Proteomes" id="UP001060215">
    <property type="component" value="Chromosome 10"/>
</dbReference>
<gene>
    <name evidence="1" type="ORF">LOK49_LG10G00868</name>
</gene>
<dbReference type="EMBL" id="CM045767">
    <property type="protein sequence ID" value="KAI7997740.1"/>
    <property type="molecule type" value="Genomic_DNA"/>
</dbReference>
<sequence length="564" mass="63407">MMKIRKDLLCCCLDLTLLYLSLPIFNLISLAATSNDYISSDKFLLNCGSSESSSFNGKDWTGDVGSSYLPSDYHTTSSLSNSIASNPSVPKVPYLSARIFHSQFTYTFPITPGNKFIRLYFYSVPYYDSSLKPSDAYFSVVVSGGFTLLDNFSPSSTAYTLKSDYFNKDFSINIKEEQKNLSITFIPSPMVSSALAFVNGIEIFSLPLNLYIPRGDASIPFIGQKDPFFIHDDEIAFEMLYRVNVQNEIDGSGAISNIFGSWLEDSNYIFGPILGFRYFIRLHFCEISSQVTMVNQRVFKVYINNQIAENNMDLIALKRAPYVPMYKDYITKESEQGDMIRLELHPNTDSKPKYADAILNGIEIMKLSNTNKSLAAHIQMINNAKKMNEKARKKIIITGIVGGSSILGFFLVSFIAFKLNRRFNLVSATIHQSHRTNSTNASLLSLTSSDHCRQFSLVEIKVATNNFDEDMVLGSGGFGKVYKGFIDDGITIVAIKRGNPKSHQGVREFQNEIELLAKFQHMHVVSLKGYCQEGVEMILIYEYMSHGTLCIIFTNPRIHLCHGT</sequence>
<protein>
    <submittedName>
        <fullName evidence="1">Receptor-like protein kinase FERONIA</fullName>
    </submittedName>
</protein>
<organism evidence="1 2">
    <name type="scientific">Camellia lanceoleosa</name>
    <dbReference type="NCBI Taxonomy" id="1840588"/>
    <lineage>
        <taxon>Eukaryota</taxon>
        <taxon>Viridiplantae</taxon>
        <taxon>Streptophyta</taxon>
        <taxon>Embryophyta</taxon>
        <taxon>Tracheophyta</taxon>
        <taxon>Spermatophyta</taxon>
        <taxon>Magnoliopsida</taxon>
        <taxon>eudicotyledons</taxon>
        <taxon>Gunneridae</taxon>
        <taxon>Pentapetalae</taxon>
        <taxon>asterids</taxon>
        <taxon>Ericales</taxon>
        <taxon>Theaceae</taxon>
        <taxon>Camellia</taxon>
    </lineage>
</organism>
<proteinExistence type="predicted"/>
<evidence type="ECO:0000313" key="2">
    <source>
        <dbReference type="Proteomes" id="UP001060215"/>
    </source>
</evidence>
<keyword evidence="2" id="KW-1185">Reference proteome</keyword>
<name>A0ACC0G9M3_9ERIC</name>
<accession>A0ACC0G9M3</accession>